<dbReference type="KEGG" id="vna:PN96_22985"/>
<evidence type="ECO:0000313" key="6">
    <source>
        <dbReference type="EMBL" id="ANQ14730.1"/>
    </source>
</evidence>
<dbReference type="PANTHER" id="PTHR30537">
    <property type="entry name" value="HTH-TYPE TRANSCRIPTIONAL REGULATOR"/>
    <property type="match status" value="1"/>
</dbReference>
<dbReference type="InterPro" id="IPR000847">
    <property type="entry name" value="LysR_HTH_N"/>
</dbReference>
<dbReference type="Pfam" id="PF03466">
    <property type="entry name" value="LysR_substrate"/>
    <property type="match status" value="1"/>
</dbReference>
<evidence type="ECO:0000256" key="1">
    <source>
        <dbReference type="ARBA" id="ARBA00009437"/>
    </source>
</evidence>
<dbReference type="InterPro" id="IPR036388">
    <property type="entry name" value="WH-like_DNA-bd_sf"/>
</dbReference>
<evidence type="ECO:0000313" key="7">
    <source>
        <dbReference type="Proteomes" id="UP000092741"/>
    </source>
</evidence>
<dbReference type="InterPro" id="IPR036390">
    <property type="entry name" value="WH_DNA-bd_sf"/>
</dbReference>
<dbReference type="SUPFAM" id="SSF53850">
    <property type="entry name" value="Periplasmic binding protein-like II"/>
    <property type="match status" value="1"/>
</dbReference>
<dbReference type="Proteomes" id="UP000092741">
    <property type="component" value="Chromosome 2"/>
</dbReference>
<evidence type="ECO:0000259" key="5">
    <source>
        <dbReference type="PROSITE" id="PS50931"/>
    </source>
</evidence>
<name>A0AAN0Y665_VIBNA</name>
<organism evidence="6 7">
    <name type="scientific">Vibrio natriegens NBRC 15636 = ATCC 14048 = DSM 759</name>
    <dbReference type="NCBI Taxonomy" id="1219067"/>
    <lineage>
        <taxon>Bacteria</taxon>
        <taxon>Pseudomonadati</taxon>
        <taxon>Pseudomonadota</taxon>
        <taxon>Gammaproteobacteria</taxon>
        <taxon>Vibrionales</taxon>
        <taxon>Vibrionaceae</taxon>
        <taxon>Vibrio</taxon>
    </lineage>
</organism>
<dbReference type="RefSeq" id="WP_020335363.1">
    <property type="nucleotide sequence ID" value="NZ_ATFJ01000036.1"/>
</dbReference>
<dbReference type="GeneID" id="70915720"/>
<sequence>MDLASRLELLLEVSKQGSFANAADARGIDRSVLSKQIRKLEESLGLRLLNRSTRSLSLTPAGEEIVKQAQQVSDALEKTRQLADTFSDTPKGHLRISCPSLFGRKYVKESVVAFLKRYPQVSVEVILNDRRVDLIGERYDVVFRVGSPVDSNLVAKKLANHQLLLLASKDFIAEYGYPETPQELAALPAVIYSNGSYQMNKVQLSSMKDEEAHPVTVTAQGRYHVNEVELLMDGVQSGLGYAIVGQLMLTQSIDEMQLVRLLPDYEISYTGGLYALYPHRNQPPLVKLFIETVQNTIGSPPIWESYMT</sequence>
<keyword evidence="4" id="KW-0804">Transcription</keyword>
<dbReference type="PROSITE" id="PS50931">
    <property type="entry name" value="HTH_LYSR"/>
    <property type="match status" value="1"/>
</dbReference>
<evidence type="ECO:0000256" key="3">
    <source>
        <dbReference type="ARBA" id="ARBA00023125"/>
    </source>
</evidence>
<evidence type="ECO:0000256" key="2">
    <source>
        <dbReference type="ARBA" id="ARBA00023015"/>
    </source>
</evidence>
<dbReference type="AlphaFoldDB" id="A0AAN0Y665"/>
<keyword evidence="7" id="KW-1185">Reference proteome</keyword>
<protein>
    <submittedName>
        <fullName evidence="6">LysR family transcriptional regulator</fullName>
    </submittedName>
</protein>
<dbReference type="PANTHER" id="PTHR30537:SF5">
    <property type="entry name" value="HTH-TYPE TRANSCRIPTIONAL ACTIVATOR TTDR-RELATED"/>
    <property type="match status" value="1"/>
</dbReference>
<keyword evidence="3" id="KW-0238">DNA-binding</keyword>
<dbReference type="EMBL" id="CP016346">
    <property type="protein sequence ID" value="ANQ14730.1"/>
    <property type="molecule type" value="Genomic_DNA"/>
</dbReference>
<gene>
    <name evidence="6" type="ORF">BA890_18480</name>
</gene>
<dbReference type="GO" id="GO:0043565">
    <property type="term" value="F:sequence-specific DNA binding"/>
    <property type="evidence" value="ECO:0007669"/>
    <property type="project" value="TreeGrafter"/>
</dbReference>
<comment type="similarity">
    <text evidence="1">Belongs to the LysR transcriptional regulatory family.</text>
</comment>
<dbReference type="SUPFAM" id="SSF46785">
    <property type="entry name" value="Winged helix' DNA-binding domain"/>
    <property type="match status" value="1"/>
</dbReference>
<dbReference type="FunFam" id="1.10.10.10:FF:000001">
    <property type="entry name" value="LysR family transcriptional regulator"/>
    <property type="match status" value="1"/>
</dbReference>
<dbReference type="InterPro" id="IPR005119">
    <property type="entry name" value="LysR_subst-bd"/>
</dbReference>
<dbReference type="Gene3D" id="3.40.190.290">
    <property type="match status" value="1"/>
</dbReference>
<accession>A0AAN0Y665</accession>
<dbReference type="GO" id="GO:0003700">
    <property type="term" value="F:DNA-binding transcription factor activity"/>
    <property type="evidence" value="ECO:0007669"/>
    <property type="project" value="InterPro"/>
</dbReference>
<dbReference type="Gene3D" id="1.10.10.10">
    <property type="entry name" value="Winged helix-like DNA-binding domain superfamily/Winged helix DNA-binding domain"/>
    <property type="match status" value="1"/>
</dbReference>
<proteinExistence type="inferred from homology"/>
<dbReference type="CDD" id="cd08422">
    <property type="entry name" value="PBP2_CrgA_like"/>
    <property type="match status" value="1"/>
</dbReference>
<dbReference type="Pfam" id="PF00126">
    <property type="entry name" value="HTH_1"/>
    <property type="match status" value="1"/>
</dbReference>
<evidence type="ECO:0000256" key="4">
    <source>
        <dbReference type="ARBA" id="ARBA00023163"/>
    </source>
</evidence>
<reference evidence="6 7" key="1">
    <citation type="submission" date="2016-07" db="EMBL/GenBank/DDBJ databases">
        <title>Developing Vibrio natriegens as a novel, fast-growing host for biotechnology.</title>
        <authorList>
            <person name="Weinstock M.T."/>
            <person name="Hesek E.D."/>
            <person name="Wilson C.M."/>
            <person name="Gibson D.G."/>
        </authorList>
    </citation>
    <scope>NUCLEOTIDE SEQUENCE [LARGE SCALE GENOMIC DNA]</scope>
    <source>
        <strain evidence="6 7">ATCC 14048</strain>
    </source>
</reference>
<dbReference type="InterPro" id="IPR058163">
    <property type="entry name" value="LysR-type_TF_proteobact-type"/>
</dbReference>
<feature type="domain" description="HTH lysR-type" evidence="5">
    <location>
        <begin position="1"/>
        <end position="59"/>
    </location>
</feature>
<keyword evidence="2" id="KW-0805">Transcription regulation</keyword>
<dbReference type="GO" id="GO:0006351">
    <property type="term" value="P:DNA-templated transcription"/>
    <property type="evidence" value="ECO:0007669"/>
    <property type="project" value="TreeGrafter"/>
</dbReference>